<protein>
    <recommendedName>
        <fullName evidence="1">Protein kinase domain-containing protein</fullName>
    </recommendedName>
</protein>
<sequence>MLFSWANGNLRDFWQKTPSPERTEERVCWMLEQLHGIADGLRAIHGNIPKGDRSPNDRNTGRHGDIKPENILWFESHDSGKDHLLISDFGLSRFHRYKSMSEKYLPGFSPSYRPPDCDLPGVNISVKYDIWTLGCLFLDFLTWYLLGFNAVETEFSGARVAEESMQNTGSQHISPDKFFKYPVDKFFICYYVRGKEGAKLKQSVVNVSSLKPMPTSGHLKASMRVLRDFR</sequence>
<dbReference type="PANTHER" id="PTHR24359:SF37">
    <property type="entry name" value="PROTEIN KINASE DOMAIN-CONTAINING PROTEIN"/>
    <property type="match status" value="1"/>
</dbReference>
<gene>
    <name evidence="2" type="ORF">NKR19_g9804</name>
</gene>
<name>A0AA38VB26_9PEZI</name>
<dbReference type="Gene3D" id="1.10.510.10">
    <property type="entry name" value="Transferase(Phosphotransferase) domain 1"/>
    <property type="match status" value="1"/>
</dbReference>
<keyword evidence="3" id="KW-1185">Reference proteome</keyword>
<dbReference type="Pfam" id="PF00069">
    <property type="entry name" value="Pkinase"/>
    <property type="match status" value="1"/>
</dbReference>
<dbReference type="SUPFAM" id="SSF56112">
    <property type="entry name" value="Protein kinase-like (PK-like)"/>
    <property type="match status" value="1"/>
</dbReference>
<dbReference type="PROSITE" id="PS50011">
    <property type="entry name" value="PROTEIN_KINASE_DOM"/>
    <property type="match status" value="1"/>
</dbReference>
<proteinExistence type="predicted"/>
<accession>A0AA38VB26</accession>
<dbReference type="Proteomes" id="UP001174691">
    <property type="component" value="Unassembled WGS sequence"/>
</dbReference>
<evidence type="ECO:0000259" key="1">
    <source>
        <dbReference type="PROSITE" id="PS50011"/>
    </source>
</evidence>
<reference evidence="2" key="1">
    <citation type="submission" date="2022-07" db="EMBL/GenBank/DDBJ databases">
        <title>Fungi with potential for degradation of polypropylene.</title>
        <authorList>
            <person name="Gostincar C."/>
        </authorList>
    </citation>
    <scope>NUCLEOTIDE SEQUENCE</scope>
    <source>
        <strain evidence="2">EXF-13287</strain>
    </source>
</reference>
<evidence type="ECO:0000313" key="2">
    <source>
        <dbReference type="EMBL" id="KAJ9130658.1"/>
    </source>
</evidence>
<dbReference type="AlphaFoldDB" id="A0AA38VB26"/>
<feature type="domain" description="Protein kinase" evidence="1">
    <location>
        <begin position="1"/>
        <end position="230"/>
    </location>
</feature>
<dbReference type="GO" id="GO:0004674">
    <property type="term" value="F:protein serine/threonine kinase activity"/>
    <property type="evidence" value="ECO:0007669"/>
    <property type="project" value="TreeGrafter"/>
</dbReference>
<dbReference type="InterPro" id="IPR011009">
    <property type="entry name" value="Kinase-like_dom_sf"/>
</dbReference>
<comment type="caution">
    <text evidence="2">The sequence shown here is derived from an EMBL/GenBank/DDBJ whole genome shotgun (WGS) entry which is preliminary data.</text>
</comment>
<dbReference type="InterPro" id="IPR000719">
    <property type="entry name" value="Prot_kinase_dom"/>
</dbReference>
<organism evidence="2 3">
    <name type="scientific">Coniochaeta hoffmannii</name>
    <dbReference type="NCBI Taxonomy" id="91930"/>
    <lineage>
        <taxon>Eukaryota</taxon>
        <taxon>Fungi</taxon>
        <taxon>Dikarya</taxon>
        <taxon>Ascomycota</taxon>
        <taxon>Pezizomycotina</taxon>
        <taxon>Sordariomycetes</taxon>
        <taxon>Sordariomycetidae</taxon>
        <taxon>Coniochaetales</taxon>
        <taxon>Coniochaetaceae</taxon>
        <taxon>Coniochaeta</taxon>
    </lineage>
</organism>
<dbReference type="PANTHER" id="PTHR24359">
    <property type="entry name" value="SERINE/THREONINE-PROTEIN KINASE SBK1"/>
    <property type="match status" value="1"/>
</dbReference>
<dbReference type="EMBL" id="JANBVN010000259">
    <property type="protein sequence ID" value="KAJ9130658.1"/>
    <property type="molecule type" value="Genomic_DNA"/>
</dbReference>
<evidence type="ECO:0000313" key="3">
    <source>
        <dbReference type="Proteomes" id="UP001174691"/>
    </source>
</evidence>
<dbReference type="GO" id="GO:0005524">
    <property type="term" value="F:ATP binding"/>
    <property type="evidence" value="ECO:0007669"/>
    <property type="project" value="InterPro"/>
</dbReference>